<dbReference type="AlphaFoldDB" id="A0A9Q9SIB6"/>
<evidence type="ECO:0000313" key="2">
    <source>
        <dbReference type="Proteomes" id="UP000494172"/>
    </source>
</evidence>
<name>A0A9Q9SIB6_9BURK</name>
<proteinExistence type="predicted"/>
<evidence type="ECO:0000313" key="1">
    <source>
        <dbReference type="EMBL" id="VWB64145.1"/>
    </source>
</evidence>
<protein>
    <submittedName>
        <fullName evidence="1">Uncharacterized protein</fullName>
    </submittedName>
</protein>
<reference evidence="1 2" key="1">
    <citation type="submission" date="2019-09" db="EMBL/GenBank/DDBJ databases">
        <authorList>
            <person name="Depoorter E."/>
        </authorList>
    </citation>
    <scope>NUCLEOTIDE SEQUENCE [LARGE SCALE GENOMIC DNA]</scope>
    <source>
        <strain evidence="1">LMG 24066</strain>
    </source>
</reference>
<comment type="caution">
    <text evidence="1">The sequence shown here is derived from an EMBL/GenBank/DDBJ whole genome shotgun (WGS) entry which is preliminary data.</text>
</comment>
<gene>
    <name evidence="1" type="ORF">BAR24066_02982</name>
</gene>
<dbReference type="Proteomes" id="UP000494172">
    <property type="component" value="Unassembled WGS sequence"/>
</dbReference>
<sequence>MEARYGQDDKLTELGPANFSFCKGRLVAYTRGLDFDTEYVPQLREMVGRYGSQPTIEVRQQPWSGPGGGYISIVATRWSVGRERIEIDFEPEGRTGNGSLKNSRGANLSYVFPAQCPAP</sequence>
<dbReference type="EMBL" id="CABVPX010000010">
    <property type="protein sequence ID" value="VWB64145.1"/>
    <property type="molecule type" value="Genomic_DNA"/>
</dbReference>
<accession>A0A9Q9SIB6</accession>
<organism evidence="1 2">
    <name type="scientific">Burkholderia arboris</name>
    <dbReference type="NCBI Taxonomy" id="488730"/>
    <lineage>
        <taxon>Bacteria</taxon>
        <taxon>Pseudomonadati</taxon>
        <taxon>Pseudomonadota</taxon>
        <taxon>Betaproteobacteria</taxon>
        <taxon>Burkholderiales</taxon>
        <taxon>Burkholderiaceae</taxon>
        <taxon>Burkholderia</taxon>
        <taxon>Burkholderia cepacia complex</taxon>
    </lineage>
</organism>